<dbReference type="VEuPathDB" id="FungiDB:I302_04849"/>
<dbReference type="EMBL" id="KI894021">
    <property type="protein sequence ID" value="OCF25039.1"/>
    <property type="molecule type" value="Genomic_DNA"/>
</dbReference>
<dbReference type="AlphaFoldDB" id="A0A1B9G1Z4"/>
<proteinExistence type="predicted"/>
<reference evidence="1" key="2">
    <citation type="submission" date="2014-01" db="EMBL/GenBank/DDBJ databases">
        <title>Evolution of pathogenesis and genome organization in the Tremellales.</title>
        <authorList>
            <person name="Cuomo C."/>
            <person name="Litvintseva A."/>
            <person name="Heitman J."/>
            <person name="Chen Y."/>
            <person name="Sun S."/>
            <person name="Springer D."/>
            <person name="Dromer F."/>
            <person name="Young S."/>
            <person name="Zeng Q."/>
            <person name="Chapman S."/>
            <person name="Gujja S."/>
            <person name="Saif S."/>
            <person name="Birren B."/>
        </authorList>
    </citation>
    <scope>NUCLEOTIDE SEQUENCE</scope>
    <source>
        <strain evidence="1">CBS 10118</strain>
    </source>
</reference>
<gene>
    <name evidence="1" type="ORF">I302_04849</name>
</gene>
<sequence length="102" mass="11622">MLASEERSKLAKAKELTDGDDDRWIRVSQMTHDMDWMDARGFLMTYDLIDVVLSFLAREQAERHTACIPIFLFFATALLPLNSASNTPNKSHLFPTFTGLDL</sequence>
<protein>
    <submittedName>
        <fullName evidence="1">Uncharacterized protein</fullName>
    </submittedName>
</protein>
<reference evidence="1" key="1">
    <citation type="submission" date="2013-07" db="EMBL/GenBank/DDBJ databases">
        <title>The Genome Sequence of Cryptococcus bestiolae CBS10118.</title>
        <authorList>
            <consortium name="The Broad Institute Genome Sequencing Platform"/>
            <person name="Cuomo C."/>
            <person name="Litvintseva A."/>
            <person name="Chen Y."/>
            <person name="Heitman J."/>
            <person name="Sun S."/>
            <person name="Springer D."/>
            <person name="Dromer F."/>
            <person name="Young S.K."/>
            <person name="Zeng Q."/>
            <person name="Gargeya S."/>
            <person name="Fitzgerald M."/>
            <person name="Abouelleil A."/>
            <person name="Alvarado L."/>
            <person name="Berlin A.M."/>
            <person name="Chapman S.B."/>
            <person name="Dewar J."/>
            <person name="Goldberg J."/>
            <person name="Griggs A."/>
            <person name="Gujja S."/>
            <person name="Hansen M."/>
            <person name="Howarth C."/>
            <person name="Imamovic A."/>
            <person name="Larimer J."/>
            <person name="McCowan C."/>
            <person name="Murphy C."/>
            <person name="Pearson M."/>
            <person name="Priest M."/>
            <person name="Roberts A."/>
            <person name="Saif S."/>
            <person name="Shea T."/>
            <person name="Sykes S."/>
            <person name="Wortman J."/>
            <person name="Nusbaum C."/>
            <person name="Birren B."/>
        </authorList>
    </citation>
    <scope>NUCLEOTIDE SEQUENCE [LARGE SCALE GENOMIC DNA]</scope>
    <source>
        <strain evidence="1">CBS 10118</strain>
    </source>
</reference>
<evidence type="ECO:0000313" key="1">
    <source>
        <dbReference type="EMBL" id="OCF25039.1"/>
    </source>
</evidence>
<organism evidence="1">
    <name type="scientific">Kwoniella bestiolae CBS 10118</name>
    <dbReference type="NCBI Taxonomy" id="1296100"/>
    <lineage>
        <taxon>Eukaryota</taxon>
        <taxon>Fungi</taxon>
        <taxon>Dikarya</taxon>
        <taxon>Basidiomycota</taxon>
        <taxon>Agaricomycotina</taxon>
        <taxon>Tremellomycetes</taxon>
        <taxon>Tremellales</taxon>
        <taxon>Cryptococcaceae</taxon>
        <taxon>Kwoniella</taxon>
    </lineage>
</organism>
<name>A0A1B9G1Z4_9TREE</name>
<accession>A0A1B9G1Z4</accession>